<dbReference type="Proteomes" id="UP001258945">
    <property type="component" value="Unassembled WGS sequence"/>
</dbReference>
<dbReference type="FunFam" id="3.30.70.270:FF:000001">
    <property type="entry name" value="Diguanylate cyclase domain protein"/>
    <property type="match status" value="1"/>
</dbReference>
<keyword evidence="1" id="KW-0597">Phosphoprotein</keyword>
<dbReference type="Proteomes" id="UP000185494">
    <property type="component" value="Chromosome 1"/>
</dbReference>
<dbReference type="AlphaFoldDB" id="A0A1L7AJ68"/>
<evidence type="ECO:0000256" key="1">
    <source>
        <dbReference type="PROSITE-ProRule" id="PRU00169"/>
    </source>
</evidence>
<dbReference type="RefSeq" id="WP_075799513.1">
    <property type="nucleotide sequence ID" value="NZ_JAVVDO010000020.1"/>
</dbReference>
<dbReference type="EMBL" id="JAVVDO010000020">
    <property type="protein sequence ID" value="MDT8332002.1"/>
    <property type="molecule type" value="Genomic_DNA"/>
</dbReference>
<sequence>MPVIAIVDDQNTNRQVFTMLAKSVTRDTTAEAFADPNAALAWIAHHRPDLIITDYRMPGMDGADFTRSVRAIAGCAATPILVITAYDDPNFRIRALEAGATGFLQTPIKHAEFQNQVRDLLDAARHPFPPPPANDQIQGAVRAPGRAPQRADLLAQVIDTMPVLVHTADPEGYCRFANAAYARHVGRGVEQCVGLPMKELTARDQIERDVLFDRLVFERGAPLPSYEENFIDRDGVLRTQLTTKSPLRNSIGEVVNVLTTSLDITDQKSAQRHLHHLARHDALTDLPNRSLLAQRIEEGIERAARSGRFCALHFLDLDRFKNVNDSLGHDFGDQLLITVARILRTHVGEHDTVARLGGDEFAILQEGISDPREAAALADSVGQVLAAPIQVRGHQVNISASIGITVCGRDSSNIDELLKNADLAMYQAKAEGRHGYRFFRPDLRLRLEQAQSLEAGIREGIAGGQFVLHYQPQVNLHSGQVIGLEALLRWNRPGHGLCSPADFLSAAEDGGLIVLLTEWVLNETCTQIRRWEAQGLPPLRVAINVSPNQFRRQDVHRLVMQATQAAGIDPSRLELELTEGVVMDRSASTAQTLDALRRDGVSVALDDFGTGFSCLDYLRHFRVNRIKIDRSFIQNLPQKREDAAIVRAIIGLARGLGVTTVAEGVENPEILDRLRQEGCDEAQGFYLGRPLPADEWESWFRRLPSLRHPLL</sequence>
<keyword evidence="9" id="KW-1185">Reference proteome</keyword>
<dbReference type="InterPro" id="IPR052155">
    <property type="entry name" value="Biofilm_reg_signaling"/>
</dbReference>
<dbReference type="Gene3D" id="3.30.70.270">
    <property type="match status" value="1"/>
</dbReference>
<protein>
    <submittedName>
        <fullName evidence="6">Diguanylate cyclase</fullName>
    </submittedName>
    <submittedName>
        <fullName evidence="7">EAL domain-containing protein</fullName>
    </submittedName>
</protein>
<evidence type="ECO:0000259" key="2">
    <source>
        <dbReference type="PROSITE" id="PS50110"/>
    </source>
</evidence>
<organism evidence="6 8">
    <name type="scientific">Roseomonas gilardii</name>
    <dbReference type="NCBI Taxonomy" id="257708"/>
    <lineage>
        <taxon>Bacteria</taxon>
        <taxon>Pseudomonadati</taxon>
        <taxon>Pseudomonadota</taxon>
        <taxon>Alphaproteobacteria</taxon>
        <taxon>Acetobacterales</taxon>
        <taxon>Roseomonadaceae</taxon>
        <taxon>Roseomonas</taxon>
    </lineage>
</organism>
<dbReference type="CDD" id="cd01949">
    <property type="entry name" value="GGDEF"/>
    <property type="match status" value="1"/>
</dbReference>
<reference evidence="6 8" key="1">
    <citation type="submission" date="2016-05" db="EMBL/GenBank/DDBJ databases">
        <title>Complete Genome and Methylome Analysis of Psychrotrophic Bacterial Isolates from Antarctic Lake Untersee.</title>
        <authorList>
            <person name="Fomenkov A."/>
            <person name="Akimov V.N."/>
            <person name="Vasilyeva L.V."/>
            <person name="Andersen D."/>
            <person name="Vincze T."/>
            <person name="Roberts R.J."/>
        </authorList>
    </citation>
    <scope>NUCLEOTIDE SEQUENCE [LARGE SCALE GENOMIC DNA]</scope>
    <source>
        <strain evidence="6 8">U14-5</strain>
    </source>
</reference>
<dbReference type="InterPro" id="IPR013656">
    <property type="entry name" value="PAS_4"/>
</dbReference>
<dbReference type="GO" id="GO:0003824">
    <property type="term" value="F:catalytic activity"/>
    <property type="evidence" value="ECO:0007669"/>
    <property type="project" value="UniProtKB-ARBA"/>
</dbReference>
<feature type="modified residue" description="4-aspartylphosphate" evidence="1">
    <location>
        <position position="54"/>
    </location>
</feature>
<dbReference type="SUPFAM" id="SSF141868">
    <property type="entry name" value="EAL domain-like"/>
    <property type="match status" value="1"/>
</dbReference>
<gene>
    <name evidence="6" type="ORF">RGI145_18255</name>
    <name evidence="7" type="ORF">RQ831_13145</name>
</gene>
<dbReference type="InterPro" id="IPR000014">
    <property type="entry name" value="PAS"/>
</dbReference>
<dbReference type="SMART" id="SM00091">
    <property type="entry name" value="PAS"/>
    <property type="match status" value="1"/>
</dbReference>
<dbReference type="InterPro" id="IPR001633">
    <property type="entry name" value="EAL_dom"/>
</dbReference>
<dbReference type="SMART" id="SM00267">
    <property type="entry name" value="GGDEF"/>
    <property type="match status" value="1"/>
</dbReference>
<dbReference type="NCBIfam" id="TIGR00229">
    <property type="entry name" value="sensory_box"/>
    <property type="match status" value="1"/>
</dbReference>
<dbReference type="Gene3D" id="3.40.50.2300">
    <property type="match status" value="1"/>
</dbReference>
<evidence type="ECO:0000259" key="3">
    <source>
        <dbReference type="PROSITE" id="PS50113"/>
    </source>
</evidence>
<name>A0A1L7AJ68_9PROT</name>
<dbReference type="NCBIfam" id="TIGR00254">
    <property type="entry name" value="GGDEF"/>
    <property type="match status" value="1"/>
</dbReference>
<feature type="domain" description="PAC" evidence="3">
    <location>
        <begin position="224"/>
        <end position="276"/>
    </location>
</feature>
<dbReference type="InterPro" id="IPR000700">
    <property type="entry name" value="PAS-assoc_C"/>
</dbReference>
<dbReference type="InterPro" id="IPR011006">
    <property type="entry name" value="CheY-like_superfamily"/>
</dbReference>
<dbReference type="PROSITE" id="PS50883">
    <property type="entry name" value="EAL"/>
    <property type="match status" value="1"/>
</dbReference>
<dbReference type="CDD" id="cd00130">
    <property type="entry name" value="PAS"/>
    <property type="match status" value="1"/>
</dbReference>
<dbReference type="Gene3D" id="3.30.450.20">
    <property type="entry name" value="PAS domain"/>
    <property type="match status" value="1"/>
</dbReference>
<dbReference type="Gene3D" id="3.20.20.450">
    <property type="entry name" value="EAL domain"/>
    <property type="match status" value="1"/>
</dbReference>
<dbReference type="SUPFAM" id="SSF52172">
    <property type="entry name" value="CheY-like"/>
    <property type="match status" value="1"/>
</dbReference>
<dbReference type="SMART" id="SM00448">
    <property type="entry name" value="REC"/>
    <property type="match status" value="1"/>
</dbReference>
<proteinExistence type="predicted"/>
<dbReference type="InterPro" id="IPR043128">
    <property type="entry name" value="Rev_trsase/Diguanyl_cyclase"/>
</dbReference>
<reference evidence="7" key="3">
    <citation type="submission" date="2023-09" db="EMBL/GenBank/DDBJ databases">
        <authorList>
            <person name="Schober I."/>
            <person name="Bunk B."/>
        </authorList>
    </citation>
    <scope>NUCLEOTIDE SEQUENCE</scope>
    <source>
        <strain evidence="7">DSM 103800</strain>
    </source>
</reference>
<dbReference type="InterPro" id="IPR035919">
    <property type="entry name" value="EAL_sf"/>
</dbReference>
<dbReference type="Pfam" id="PF08448">
    <property type="entry name" value="PAS_4"/>
    <property type="match status" value="1"/>
</dbReference>
<dbReference type="InterPro" id="IPR001789">
    <property type="entry name" value="Sig_transdc_resp-reg_receiver"/>
</dbReference>
<reference evidence="7 9" key="2">
    <citation type="journal article" date="2019" name="Microb. Pathog.">
        <title>Comparison of VITEK 2, MALDI-TOF MS, 16S rRNA gene sequencing, and whole-genome sequencing for identification of Roseomonas mucosa.</title>
        <authorList>
            <person name="Rudolph W.W."/>
            <person name="Gunzer F."/>
            <person name="Trauth M."/>
            <person name="Bunk B."/>
            <person name="Bigge R."/>
            <person name="Schrottner P."/>
        </authorList>
    </citation>
    <scope>NUCLEOTIDE SEQUENCE [LARGE SCALE GENOMIC DNA]</scope>
    <source>
        <strain evidence="7 9">DSM 103800</strain>
    </source>
</reference>
<dbReference type="CDD" id="cd01948">
    <property type="entry name" value="EAL"/>
    <property type="match status" value="1"/>
</dbReference>
<feature type="domain" description="GGDEF" evidence="5">
    <location>
        <begin position="308"/>
        <end position="441"/>
    </location>
</feature>
<dbReference type="PANTHER" id="PTHR44757">
    <property type="entry name" value="DIGUANYLATE CYCLASE DGCP"/>
    <property type="match status" value="1"/>
</dbReference>
<dbReference type="InterPro" id="IPR035965">
    <property type="entry name" value="PAS-like_dom_sf"/>
</dbReference>
<evidence type="ECO:0000313" key="8">
    <source>
        <dbReference type="Proteomes" id="UP000185494"/>
    </source>
</evidence>
<dbReference type="eggNOG" id="COG5001">
    <property type="taxonomic scope" value="Bacteria"/>
</dbReference>
<dbReference type="SUPFAM" id="SSF55073">
    <property type="entry name" value="Nucleotide cyclase"/>
    <property type="match status" value="1"/>
</dbReference>
<feature type="domain" description="EAL" evidence="4">
    <location>
        <begin position="450"/>
        <end position="704"/>
    </location>
</feature>
<dbReference type="PROSITE" id="PS50113">
    <property type="entry name" value="PAC"/>
    <property type="match status" value="1"/>
</dbReference>
<dbReference type="Pfam" id="PF00990">
    <property type="entry name" value="GGDEF"/>
    <property type="match status" value="1"/>
</dbReference>
<evidence type="ECO:0000313" key="6">
    <source>
        <dbReference type="EMBL" id="APT58760.1"/>
    </source>
</evidence>
<dbReference type="STRING" id="257708.RGI145_18255"/>
<feature type="domain" description="Response regulatory" evidence="2">
    <location>
        <begin position="3"/>
        <end position="121"/>
    </location>
</feature>
<evidence type="ECO:0000259" key="4">
    <source>
        <dbReference type="PROSITE" id="PS50883"/>
    </source>
</evidence>
<dbReference type="InterPro" id="IPR029787">
    <property type="entry name" value="Nucleotide_cyclase"/>
</dbReference>
<evidence type="ECO:0000259" key="5">
    <source>
        <dbReference type="PROSITE" id="PS50887"/>
    </source>
</evidence>
<dbReference type="GO" id="GO:0000160">
    <property type="term" value="P:phosphorelay signal transduction system"/>
    <property type="evidence" value="ECO:0007669"/>
    <property type="project" value="InterPro"/>
</dbReference>
<dbReference type="Pfam" id="PF00563">
    <property type="entry name" value="EAL"/>
    <property type="match status" value="1"/>
</dbReference>
<dbReference type="PROSITE" id="PS50110">
    <property type="entry name" value="RESPONSE_REGULATORY"/>
    <property type="match status" value="1"/>
</dbReference>
<dbReference type="KEGG" id="rgi:RGI145_18255"/>
<evidence type="ECO:0000313" key="9">
    <source>
        <dbReference type="Proteomes" id="UP001258945"/>
    </source>
</evidence>
<dbReference type="Pfam" id="PF00072">
    <property type="entry name" value="Response_reg"/>
    <property type="match status" value="1"/>
</dbReference>
<dbReference type="SMART" id="SM00052">
    <property type="entry name" value="EAL"/>
    <property type="match status" value="1"/>
</dbReference>
<dbReference type="SUPFAM" id="SSF55785">
    <property type="entry name" value="PYP-like sensor domain (PAS domain)"/>
    <property type="match status" value="1"/>
</dbReference>
<dbReference type="PROSITE" id="PS50887">
    <property type="entry name" value="GGDEF"/>
    <property type="match status" value="1"/>
</dbReference>
<evidence type="ECO:0000313" key="7">
    <source>
        <dbReference type="EMBL" id="MDT8332002.1"/>
    </source>
</evidence>
<dbReference type="PANTHER" id="PTHR44757:SF2">
    <property type="entry name" value="BIOFILM ARCHITECTURE MAINTENANCE PROTEIN MBAA"/>
    <property type="match status" value="1"/>
</dbReference>
<dbReference type="EMBL" id="CP015583">
    <property type="protein sequence ID" value="APT58760.1"/>
    <property type="molecule type" value="Genomic_DNA"/>
</dbReference>
<accession>A0A1L7AJ68</accession>
<dbReference type="InterPro" id="IPR000160">
    <property type="entry name" value="GGDEF_dom"/>
</dbReference>